<keyword evidence="1" id="KW-0812">Transmembrane</keyword>
<dbReference type="RefSeq" id="WP_295368730.1">
    <property type="nucleotide sequence ID" value="NZ_DYUC01000059.1"/>
</dbReference>
<dbReference type="AlphaFoldDB" id="A0A921MLS8"/>
<evidence type="ECO:0000256" key="1">
    <source>
        <dbReference type="SAM" id="Phobius"/>
    </source>
</evidence>
<gene>
    <name evidence="2" type="ORF">K8V01_06190</name>
</gene>
<evidence type="ECO:0000313" key="3">
    <source>
        <dbReference type="Proteomes" id="UP000760668"/>
    </source>
</evidence>
<feature type="transmembrane region" description="Helical" evidence="1">
    <location>
        <begin position="40"/>
        <end position="61"/>
    </location>
</feature>
<sequence length="744" mass="79915">MNKRDYIREVEALHTPDHLRRRITSLPGRRTARSFRWGRLLSLAACLVLAAALAAALPALLRGLHPGGEILTPPVSTSSGDTIPDGELAELLAAEFPDGQPGDTWELLCSLPGEGRTLGVLRYAASSHAGGLGNLILGIFDNRTREPAEPVTIINGDAGAVHTWEDAAALQWYLLCTNFTTYQGREESCTAALFVFGGSALSAVTELSEAALGAEGLPQGAETMFRADTAFWEDHKGVINGAGLDLYERSPDWDASQGNGGGQWTYLCYLPLGTEAQAPVSDEKDPAQTAPTTGFDWYNPPVLPLIADGDSSGLKVWRKLTFDFTDDLFNAQGFEGYTPTPRVTDRYVVQNTGSTEQYFLLWYPQASNLTASSNLPSITIDGEPLELDPGIVPLVGGALFPGTSDSWSGTFTAWEDYRDAMDSGDALAGAKAMPQITLREEPAAVYDIVPQENYEAVRDSLDDPWAASMAVDCTLSDPDAQVFVYGMEGYQPLSEDGLSRRYSFSLNDNASGLHRIIVVGGTLEVGPVTAYTDGSCTSAVPQLTGRVDYTAPGTLEDGLLGNALYDCVKDFYYQPDGSLLYTEGTLNRTLCDLILNYVSGRDLSAVAGGMFRGVFDGEYDSAFTRVEDLLYNVSGMLRFFFWPCEVTIPAGGHVVIEAAQYVSPSCAQAEDEDGYLVTGAPYGFDFAPALADSPPLASLEVEVIHNGGLTLAGSSFDLTFDGYGAVSYPDPGAERHFFSVRTDG</sequence>
<dbReference type="Proteomes" id="UP000760668">
    <property type="component" value="Unassembled WGS sequence"/>
</dbReference>
<organism evidence="2 3">
    <name type="scientific">Pseudoflavonifractor capillosus</name>
    <dbReference type="NCBI Taxonomy" id="106588"/>
    <lineage>
        <taxon>Bacteria</taxon>
        <taxon>Bacillati</taxon>
        <taxon>Bacillota</taxon>
        <taxon>Clostridia</taxon>
        <taxon>Eubacteriales</taxon>
        <taxon>Oscillospiraceae</taxon>
        <taxon>Pseudoflavonifractor</taxon>
    </lineage>
</organism>
<reference evidence="2" key="1">
    <citation type="journal article" date="2021" name="PeerJ">
        <title>Extensive microbial diversity within the chicken gut microbiome revealed by metagenomics and culture.</title>
        <authorList>
            <person name="Gilroy R."/>
            <person name="Ravi A."/>
            <person name="Getino M."/>
            <person name="Pursley I."/>
            <person name="Horton D.L."/>
            <person name="Alikhan N.F."/>
            <person name="Baker D."/>
            <person name="Gharbi K."/>
            <person name="Hall N."/>
            <person name="Watson M."/>
            <person name="Adriaenssens E.M."/>
            <person name="Foster-Nyarko E."/>
            <person name="Jarju S."/>
            <person name="Secka A."/>
            <person name="Antonio M."/>
            <person name="Oren A."/>
            <person name="Chaudhuri R.R."/>
            <person name="La Ragione R."/>
            <person name="Hildebrand F."/>
            <person name="Pallen M.J."/>
        </authorList>
    </citation>
    <scope>NUCLEOTIDE SEQUENCE</scope>
    <source>
        <strain evidence="2">CHK179-5677</strain>
    </source>
</reference>
<name>A0A921MLS8_9FIRM</name>
<keyword evidence="1" id="KW-1133">Transmembrane helix</keyword>
<accession>A0A921MLS8</accession>
<keyword evidence="1" id="KW-0472">Membrane</keyword>
<comment type="caution">
    <text evidence="2">The sequence shown here is derived from an EMBL/GenBank/DDBJ whole genome shotgun (WGS) entry which is preliminary data.</text>
</comment>
<dbReference type="EMBL" id="DYUC01000059">
    <property type="protein sequence ID" value="HJG86595.1"/>
    <property type="molecule type" value="Genomic_DNA"/>
</dbReference>
<proteinExistence type="predicted"/>
<reference evidence="2" key="2">
    <citation type="submission" date="2021-09" db="EMBL/GenBank/DDBJ databases">
        <authorList>
            <person name="Gilroy R."/>
        </authorList>
    </citation>
    <scope>NUCLEOTIDE SEQUENCE</scope>
    <source>
        <strain evidence="2">CHK179-5677</strain>
    </source>
</reference>
<protein>
    <submittedName>
        <fullName evidence="2">Uncharacterized protein</fullName>
    </submittedName>
</protein>
<evidence type="ECO:0000313" key="2">
    <source>
        <dbReference type="EMBL" id="HJG86595.1"/>
    </source>
</evidence>